<name>A0A564WBX1_9PROT</name>
<evidence type="ECO:0000256" key="5">
    <source>
        <dbReference type="ARBA" id="ARBA00022475"/>
    </source>
</evidence>
<evidence type="ECO:0000256" key="7">
    <source>
        <dbReference type="ARBA" id="ARBA00022692"/>
    </source>
</evidence>
<sequence>MLFNSYFFIFCYLPVVFAVYYFFVLNHRLVCAKLFLAIASIYFYGFFNTSYVILLMLSIAFNFTVGHVILGSRDSNRKRAIMIFGICCNLLLLGYYKYWNFFLDNLALVGPDVTWPTIILPIGISFFTFTQIAYLVDAQQDKVSEHGLVDYVLFVTFFPHLIAGPILHHSEMMTQFTRRHQNFRYSNIAVGTTIFVAGLFKKVVIADSLAVFATPVFEAADAGLRVTTVEAWAAAVAYTQQIYFDFSGYSDMAIGLARLFGIRFPLNFFSPHKAANIIDFWRRWHMTLSRFLLHYVYIPLGGNRRGKTRGAINLFLTMLIAGIWHGAGWTYVIWGAMHGVYLIVNRSWLSFRQEAAARLGRPLPQIPLPIAVLITFTCVVFSRVVFRAGTLDGAMSMVQSMLFQGPTFPGDVEAYTGGSAALMKDLGITFGAQQFVPLRDWGLMVATISASLLLVWFVPNVEQIVGRYRPTCSNMYWNEQHHWRTWLRWRVNTLGATVTAAALGISVLCLNRTSEFIYFQF</sequence>
<proteinExistence type="inferred from homology"/>
<dbReference type="PIRSF" id="PIRSF016636">
    <property type="entry name" value="AlgI_DltB"/>
    <property type="match status" value="1"/>
</dbReference>
<dbReference type="GO" id="GO:0005886">
    <property type="term" value="C:plasma membrane"/>
    <property type="evidence" value="ECO:0007669"/>
    <property type="project" value="UniProtKB-SubCell"/>
</dbReference>
<keyword evidence="7 14" id="KW-0812">Transmembrane</keyword>
<feature type="transmembrane region" description="Helical" evidence="14">
    <location>
        <begin position="441"/>
        <end position="459"/>
    </location>
</feature>
<dbReference type="PANTHER" id="PTHR13285:SF23">
    <property type="entry name" value="TEICHOIC ACID D-ALANYLTRANSFERASE"/>
    <property type="match status" value="1"/>
</dbReference>
<feature type="transmembrane region" description="Helical" evidence="14">
    <location>
        <begin position="183"/>
        <end position="200"/>
    </location>
</feature>
<dbReference type="PIRSF" id="PIRSF500217">
    <property type="entry name" value="AlgI"/>
    <property type="match status" value="1"/>
</dbReference>
<dbReference type="Proteomes" id="UP000326641">
    <property type="component" value="Unassembled WGS sequence"/>
</dbReference>
<dbReference type="InterPro" id="IPR051085">
    <property type="entry name" value="MB_O-acyltransferase"/>
</dbReference>
<feature type="transmembrane region" description="Helical" evidence="14">
    <location>
        <begin position="491"/>
        <end position="510"/>
    </location>
</feature>
<evidence type="ECO:0000256" key="6">
    <source>
        <dbReference type="ARBA" id="ARBA00022679"/>
    </source>
</evidence>
<keyword evidence="16" id="KW-1185">Reference proteome</keyword>
<evidence type="ECO:0000256" key="4">
    <source>
        <dbReference type="ARBA" id="ARBA00016084"/>
    </source>
</evidence>
<evidence type="ECO:0000256" key="3">
    <source>
        <dbReference type="ARBA" id="ARBA00010323"/>
    </source>
</evidence>
<keyword evidence="10 13" id="KW-0472">Membrane</keyword>
<accession>A0A564WBX1</accession>
<dbReference type="GO" id="GO:0042121">
    <property type="term" value="P:alginic acid biosynthetic process"/>
    <property type="evidence" value="ECO:0007669"/>
    <property type="project" value="UniProtKB-KW"/>
</dbReference>
<protein>
    <recommendedName>
        <fullName evidence="4">Probable alginate O-acetylase AlgI</fullName>
    </recommendedName>
    <alternativeName>
        <fullName evidence="12">Alginate biosynthesis protein AlgI</fullName>
    </alternativeName>
</protein>
<dbReference type="InterPro" id="IPR024194">
    <property type="entry name" value="Ac/AlaTfrase_AlgI/DltB"/>
</dbReference>
<comment type="subcellular location">
    <subcellularLocation>
        <location evidence="1">Cell membrane</location>
        <topology evidence="1">Multi-pass membrane protein</topology>
    </subcellularLocation>
</comment>
<evidence type="ECO:0000256" key="10">
    <source>
        <dbReference type="ARBA" id="ARBA00023136"/>
    </source>
</evidence>
<dbReference type="EMBL" id="UXAT02000010">
    <property type="protein sequence ID" value="VUX45975.1"/>
    <property type="molecule type" value="Genomic_DNA"/>
</dbReference>
<evidence type="ECO:0000256" key="14">
    <source>
        <dbReference type="SAM" id="Phobius"/>
    </source>
</evidence>
<evidence type="ECO:0000256" key="13">
    <source>
        <dbReference type="PIRNR" id="PIRNR016636"/>
    </source>
</evidence>
<keyword evidence="9 14" id="KW-1133">Transmembrane helix</keyword>
<evidence type="ECO:0000256" key="11">
    <source>
        <dbReference type="ARBA" id="ARBA00023315"/>
    </source>
</evidence>
<feature type="transmembrane region" description="Helical" evidence="14">
    <location>
        <begin position="80"/>
        <end position="98"/>
    </location>
</feature>
<dbReference type="PANTHER" id="PTHR13285">
    <property type="entry name" value="ACYLTRANSFERASE"/>
    <property type="match status" value="1"/>
</dbReference>
<evidence type="ECO:0000256" key="12">
    <source>
        <dbReference type="ARBA" id="ARBA00031030"/>
    </source>
</evidence>
<comment type="pathway">
    <text evidence="2">Glycan biosynthesis; alginate biosynthesis.</text>
</comment>
<evidence type="ECO:0000313" key="15">
    <source>
        <dbReference type="EMBL" id="VUX45975.1"/>
    </source>
</evidence>
<evidence type="ECO:0000256" key="1">
    <source>
        <dbReference type="ARBA" id="ARBA00004651"/>
    </source>
</evidence>
<evidence type="ECO:0000256" key="8">
    <source>
        <dbReference type="ARBA" id="ARBA00022841"/>
    </source>
</evidence>
<evidence type="ECO:0000256" key="9">
    <source>
        <dbReference type="ARBA" id="ARBA00022989"/>
    </source>
</evidence>
<dbReference type="AlphaFoldDB" id="A0A564WBX1"/>
<dbReference type="InterPro" id="IPR028362">
    <property type="entry name" value="AlgI"/>
</dbReference>
<feature type="transmembrane region" description="Helical" evidence="14">
    <location>
        <begin position="314"/>
        <end position="334"/>
    </location>
</feature>
<comment type="caution">
    <text evidence="15">The sequence shown here is derived from an EMBL/GenBank/DDBJ whole genome shotgun (WGS) entry which is preliminary data.</text>
</comment>
<evidence type="ECO:0000313" key="16">
    <source>
        <dbReference type="Proteomes" id="UP000326641"/>
    </source>
</evidence>
<dbReference type="GO" id="GO:0016746">
    <property type="term" value="F:acyltransferase activity"/>
    <property type="evidence" value="ECO:0007669"/>
    <property type="project" value="UniProtKB-KW"/>
</dbReference>
<organism evidence="15 16">
    <name type="scientific">Candidatus Defluviicoccus seviourii</name>
    <dbReference type="NCBI Taxonomy" id="2565273"/>
    <lineage>
        <taxon>Bacteria</taxon>
        <taxon>Pseudomonadati</taxon>
        <taxon>Pseudomonadota</taxon>
        <taxon>Alphaproteobacteria</taxon>
        <taxon>Rhodospirillales</taxon>
        <taxon>Rhodospirillaceae</taxon>
        <taxon>Defluviicoccus</taxon>
    </lineage>
</organism>
<gene>
    <name evidence="15" type="primary">patA</name>
    <name evidence="15" type="ORF">DF3PA_180005</name>
</gene>
<feature type="transmembrane region" description="Helical" evidence="14">
    <location>
        <begin position="366"/>
        <end position="386"/>
    </location>
</feature>
<feature type="transmembrane region" description="Helical" evidence="14">
    <location>
        <begin position="118"/>
        <end position="136"/>
    </location>
</feature>
<keyword evidence="6 13" id="KW-0808">Transferase</keyword>
<keyword evidence="5 13" id="KW-1003">Cell membrane</keyword>
<keyword evidence="11 13" id="KW-0012">Acyltransferase</keyword>
<evidence type="ECO:0000256" key="2">
    <source>
        <dbReference type="ARBA" id="ARBA00005182"/>
    </source>
</evidence>
<keyword evidence="8" id="KW-0016">Alginate biosynthesis</keyword>
<dbReference type="Pfam" id="PF03062">
    <property type="entry name" value="MBOAT"/>
    <property type="match status" value="1"/>
</dbReference>
<feature type="transmembrane region" description="Helical" evidence="14">
    <location>
        <begin position="6"/>
        <end position="23"/>
    </location>
</feature>
<feature type="transmembrane region" description="Helical" evidence="14">
    <location>
        <begin position="148"/>
        <end position="168"/>
    </location>
</feature>
<reference evidence="15" key="1">
    <citation type="submission" date="2018-11" db="EMBL/GenBank/DDBJ databases">
        <authorList>
            <person name="Onetto C."/>
        </authorList>
    </citation>
    <scope>NUCLEOTIDE SEQUENCE [LARGE SCALE GENOMIC DNA]</scope>
</reference>
<dbReference type="InterPro" id="IPR004299">
    <property type="entry name" value="MBOAT_fam"/>
</dbReference>
<comment type="similarity">
    <text evidence="3 13">Belongs to the membrane-bound acyltransferase family.</text>
</comment>